<dbReference type="SUPFAM" id="SSF55874">
    <property type="entry name" value="ATPase domain of HSP90 chaperone/DNA topoisomerase II/histidine kinase"/>
    <property type="match status" value="1"/>
</dbReference>
<evidence type="ECO:0000259" key="4">
    <source>
        <dbReference type="SMART" id="SM00387"/>
    </source>
</evidence>
<dbReference type="PANTHER" id="PTHR10073:SF41">
    <property type="entry name" value="MISMATCH REPAIR PROTEIN, PUTATIVE (AFU_ORTHOLOGUE AFUA_8G05820)-RELATED"/>
    <property type="match status" value="1"/>
</dbReference>
<dbReference type="NCBIfam" id="TIGR00585">
    <property type="entry name" value="mutl"/>
    <property type="match status" value="1"/>
</dbReference>
<dbReference type="InterPro" id="IPR002099">
    <property type="entry name" value="MutL/Mlh/PMS"/>
</dbReference>
<feature type="region of interest" description="Disordered" evidence="3">
    <location>
        <begin position="781"/>
        <end position="805"/>
    </location>
</feature>
<dbReference type="SMART" id="SM01340">
    <property type="entry name" value="DNA_mis_repair"/>
    <property type="match status" value="1"/>
</dbReference>
<comment type="similarity">
    <text evidence="1">Belongs to the DNA mismatch repair MutL/HexB family.</text>
</comment>
<dbReference type="Gene3D" id="3.30.565.10">
    <property type="entry name" value="Histidine kinase-like ATPase, C-terminal domain"/>
    <property type="match status" value="1"/>
</dbReference>
<dbReference type="Pfam" id="PF01119">
    <property type="entry name" value="DNA_mis_repair"/>
    <property type="match status" value="1"/>
</dbReference>
<evidence type="ECO:0008006" key="8">
    <source>
        <dbReference type="Google" id="ProtNLM"/>
    </source>
</evidence>
<dbReference type="InterPro" id="IPR020568">
    <property type="entry name" value="Ribosomal_Su5_D2-typ_SF"/>
</dbReference>
<dbReference type="GO" id="GO:0061982">
    <property type="term" value="P:meiosis I cell cycle process"/>
    <property type="evidence" value="ECO:0007669"/>
    <property type="project" value="UniProtKB-ARBA"/>
</dbReference>
<dbReference type="InterPro" id="IPR036890">
    <property type="entry name" value="HATPase_C_sf"/>
</dbReference>
<gene>
    <name evidence="6" type="ORF">B2J93_2304</name>
</gene>
<accession>A0A218YTY5</accession>
<dbReference type="AlphaFoldDB" id="A0A218YTY5"/>
<dbReference type="InParanoid" id="A0A218YTY5"/>
<dbReference type="SUPFAM" id="SSF54211">
    <property type="entry name" value="Ribosomal protein S5 domain 2-like"/>
    <property type="match status" value="1"/>
</dbReference>
<dbReference type="STRING" id="503106.A0A218YTY5"/>
<dbReference type="GO" id="GO:0140664">
    <property type="term" value="F:ATP-dependent DNA damage sensor activity"/>
    <property type="evidence" value="ECO:0007669"/>
    <property type="project" value="InterPro"/>
</dbReference>
<dbReference type="PANTHER" id="PTHR10073">
    <property type="entry name" value="DNA MISMATCH REPAIR PROTEIN MLH, PMS, MUTL"/>
    <property type="match status" value="1"/>
</dbReference>
<dbReference type="SMART" id="SM00387">
    <property type="entry name" value="HATPase_c"/>
    <property type="match status" value="1"/>
</dbReference>
<sequence length="929" mass="101481">MVITALPQATIHLLGSAQVLTTPTSLVKELVDNSLDARATSIDIIISPNTTDKIEVRDNGHGIPQEDLDALGRRGHTSKLRSFEELQSIGGVTLGFRGEALASAVQLGQVSVTTRIDGEPVATIVQLKAPGGVASQTRTSHPIGTTVSVSKFLSNLHVRKQTAEKESVKTLKKIKDLLCSYALARPQVRFCLKVTKGGKGSWLYTPRPNDGMKEAAAQIIGRDAAAQCIKRSLAFSEQGHQSVDSEGGVLPNSVEDESLSGSTSHHFVVEIFVPKPCATSAGHGQYISVDSRPVSHKKGTIRKIVTTFQYYVKSSPLGGEEKLKDPFLWLNLKCPVSSYDPNVEPAKDDILFGNEHLVLGSIERLFRDIYGEPVATSTATATQTFADKHNDFELLMSRTKATPGGVATTRDIERSRFPESSGLKISVKSPIAKGTGNFDECVVSVGDSTEGPGALVERGWSVDTSKDYSEVVEEFQISHRNSPSPAQAQNRNRSAANSDPRLNPWIIAKLNAPVLPQINDLAPLPSTGISKQASAAIQNYLPTPQPSSAHLNTKIDSPGPNSPGLPRQNLHVGGARILKHRKVSAPFPPSVGGPANQADISRLIRRASIADSDDGLLLKDDSEISSRRNEFYSARDVLSNHIPTFTNHAVPKKHKSVNKQFVPPTRTIESALPQDGIRQTKPTTAFYPPLPQTASHYREQDRPSITELAWAMDFEQRKEDATRRRRMEIAAARAEVDVACPKKRQRLGKDEALLAQMDIEVDAGKSSPHRNRYNAAIANLEASRQKPHNHEAPRKSFKTSLPDDDPRAYLMKRQNSMHAFINKPGEAPRPIRAKSIRLPLEKIPEEGKVHMLMLKCPIDIGMIQDALSNITPLDLYASEGIQPAGLVMNAPAAKMVEKRVHEIVEKWKGKEAGKNCEINYNFGSLVDVK</sequence>
<dbReference type="InterPro" id="IPR013507">
    <property type="entry name" value="DNA_mismatch_S5_2-like"/>
</dbReference>
<evidence type="ECO:0000259" key="5">
    <source>
        <dbReference type="SMART" id="SM01340"/>
    </source>
</evidence>
<protein>
    <recommendedName>
        <fullName evidence="8">DNA mismatch repair protein S5 domain-containing protein</fullName>
    </recommendedName>
</protein>
<feature type="compositionally biased region" description="Low complexity" evidence="3">
    <location>
        <begin position="486"/>
        <end position="498"/>
    </location>
</feature>
<name>A0A218YTY5_9HELO</name>
<dbReference type="GO" id="GO:0016887">
    <property type="term" value="F:ATP hydrolysis activity"/>
    <property type="evidence" value="ECO:0007669"/>
    <property type="project" value="InterPro"/>
</dbReference>
<dbReference type="GO" id="GO:0030983">
    <property type="term" value="F:mismatched DNA binding"/>
    <property type="evidence" value="ECO:0007669"/>
    <property type="project" value="InterPro"/>
</dbReference>
<dbReference type="InterPro" id="IPR038973">
    <property type="entry name" value="MutL/Mlh/Pms-like"/>
</dbReference>
<dbReference type="EMBL" id="MZNU01000401">
    <property type="protein sequence ID" value="OWO98342.1"/>
    <property type="molecule type" value="Genomic_DNA"/>
</dbReference>
<dbReference type="Gene3D" id="3.30.230.10">
    <property type="match status" value="1"/>
</dbReference>
<dbReference type="GO" id="GO:0005524">
    <property type="term" value="F:ATP binding"/>
    <property type="evidence" value="ECO:0007669"/>
    <property type="project" value="InterPro"/>
</dbReference>
<proteinExistence type="inferred from homology"/>
<dbReference type="GO" id="GO:0006298">
    <property type="term" value="P:mismatch repair"/>
    <property type="evidence" value="ECO:0007669"/>
    <property type="project" value="InterPro"/>
</dbReference>
<dbReference type="InterPro" id="IPR014721">
    <property type="entry name" value="Ribsml_uS5_D2-typ_fold_subgr"/>
</dbReference>
<evidence type="ECO:0000313" key="6">
    <source>
        <dbReference type="EMBL" id="OWO98342.1"/>
    </source>
</evidence>
<dbReference type="PROSITE" id="PS00058">
    <property type="entry name" value="DNA_MISMATCH_REPAIR_1"/>
    <property type="match status" value="1"/>
</dbReference>
<evidence type="ECO:0000256" key="1">
    <source>
        <dbReference type="ARBA" id="ARBA00006082"/>
    </source>
</evidence>
<feature type="region of interest" description="Disordered" evidence="3">
    <location>
        <begin position="478"/>
        <end position="499"/>
    </location>
</feature>
<dbReference type="InterPro" id="IPR003594">
    <property type="entry name" value="HATPase_dom"/>
</dbReference>
<dbReference type="OrthoDB" id="10263226at2759"/>
<evidence type="ECO:0000256" key="2">
    <source>
        <dbReference type="ARBA" id="ARBA00022763"/>
    </source>
</evidence>
<dbReference type="Pfam" id="PF13589">
    <property type="entry name" value="HATPase_c_3"/>
    <property type="match status" value="1"/>
</dbReference>
<organism evidence="6 7">
    <name type="scientific">Diplocarpon coronariae</name>
    <dbReference type="NCBI Taxonomy" id="2795749"/>
    <lineage>
        <taxon>Eukaryota</taxon>
        <taxon>Fungi</taxon>
        <taxon>Dikarya</taxon>
        <taxon>Ascomycota</taxon>
        <taxon>Pezizomycotina</taxon>
        <taxon>Leotiomycetes</taxon>
        <taxon>Helotiales</taxon>
        <taxon>Drepanopezizaceae</taxon>
        <taxon>Diplocarpon</taxon>
    </lineage>
</organism>
<keyword evidence="2" id="KW-0227">DNA damage</keyword>
<feature type="region of interest" description="Disordered" evidence="3">
    <location>
        <begin position="545"/>
        <end position="568"/>
    </location>
</feature>
<comment type="caution">
    <text evidence="6">The sequence shown here is derived from an EMBL/GenBank/DDBJ whole genome shotgun (WGS) entry which is preliminary data.</text>
</comment>
<feature type="domain" description="Histidine kinase/HSP90-like ATPase" evidence="4">
    <location>
        <begin position="18"/>
        <end position="133"/>
    </location>
</feature>
<feature type="region of interest" description="Disordered" evidence="3">
    <location>
        <begin position="679"/>
        <end position="700"/>
    </location>
</feature>
<dbReference type="Proteomes" id="UP000242519">
    <property type="component" value="Unassembled WGS sequence"/>
</dbReference>
<feature type="compositionally biased region" description="Polar residues" evidence="3">
    <location>
        <begin position="545"/>
        <end position="555"/>
    </location>
</feature>
<feature type="domain" description="DNA mismatch repair protein S5" evidence="5">
    <location>
        <begin position="216"/>
        <end position="371"/>
    </location>
</feature>
<dbReference type="FunFam" id="3.30.565.10:FF:000017">
    <property type="entry name" value="PMS1 homolog 1, mismatch repair system component"/>
    <property type="match status" value="1"/>
</dbReference>
<keyword evidence="7" id="KW-1185">Reference proteome</keyword>
<evidence type="ECO:0000256" key="3">
    <source>
        <dbReference type="SAM" id="MobiDB-lite"/>
    </source>
</evidence>
<evidence type="ECO:0000313" key="7">
    <source>
        <dbReference type="Proteomes" id="UP000242519"/>
    </source>
</evidence>
<dbReference type="GO" id="GO:0032389">
    <property type="term" value="C:MutLalpha complex"/>
    <property type="evidence" value="ECO:0007669"/>
    <property type="project" value="TreeGrafter"/>
</dbReference>
<dbReference type="InterPro" id="IPR014762">
    <property type="entry name" value="DNA_mismatch_repair_CS"/>
</dbReference>
<reference evidence="6 7" key="1">
    <citation type="submission" date="2017-04" db="EMBL/GenBank/DDBJ databases">
        <title>Draft genome sequence of Marssonina coronaria NL1: causal agent of apple blotch.</title>
        <authorList>
            <person name="Cheng Q."/>
        </authorList>
    </citation>
    <scope>NUCLEOTIDE SEQUENCE [LARGE SCALE GENOMIC DNA]</scope>
    <source>
        <strain evidence="6 7">NL1</strain>
    </source>
</reference>